<reference evidence="1" key="2">
    <citation type="journal article" date="2014" name="ISME J.">
        <title>Microbial stratification in low pH oxic and suboxic macroscopic growths along an acid mine drainage.</title>
        <authorList>
            <person name="Mendez-Garcia C."/>
            <person name="Mesa V."/>
            <person name="Sprenger R.R."/>
            <person name="Richter M."/>
            <person name="Diez M.S."/>
            <person name="Solano J."/>
            <person name="Bargiela R."/>
            <person name="Golyshina O.V."/>
            <person name="Manteca A."/>
            <person name="Ramos J.L."/>
            <person name="Gallego J.R."/>
            <person name="Llorente I."/>
            <person name="Martins Dos Santos V.A."/>
            <person name="Jensen O.N."/>
            <person name="Pelaez A.I."/>
            <person name="Sanchez J."/>
            <person name="Ferrer M."/>
        </authorList>
    </citation>
    <scope>NUCLEOTIDE SEQUENCE</scope>
</reference>
<protein>
    <submittedName>
        <fullName evidence="1">Extracellular solute-binding protein family 1</fullName>
    </submittedName>
</protein>
<reference evidence="1" key="1">
    <citation type="submission" date="2013-08" db="EMBL/GenBank/DDBJ databases">
        <authorList>
            <person name="Mendez C."/>
            <person name="Richter M."/>
            <person name="Ferrer M."/>
            <person name="Sanchez J."/>
        </authorList>
    </citation>
    <scope>NUCLEOTIDE SEQUENCE</scope>
</reference>
<dbReference type="Pfam" id="PF13416">
    <property type="entry name" value="SBP_bac_8"/>
    <property type="match status" value="1"/>
</dbReference>
<dbReference type="Gene3D" id="3.40.190.10">
    <property type="entry name" value="Periplasmic binding protein-like II"/>
    <property type="match status" value="1"/>
</dbReference>
<proteinExistence type="predicted"/>
<dbReference type="InterPro" id="IPR006059">
    <property type="entry name" value="SBP"/>
</dbReference>
<sequence length="143" mass="14746">WSGRTPPGSSGHTANLAQGLGFVIMTGHTKAQDAAAWEVIKFLLSPQSMAYWSMHTGFAAVSAPARALIPASFLASHPGIAVSNEIAASPYTIPRPIPAAYAEVQSALDTAFFNAVTGKQSVASALAGLDATDQKYLTGKSGL</sequence>
<accession>T1D886</accession>
<gene>
    <name evidence="1" type="ORF">B1A_02878</name>
</gene>
<dbReference type="AlphaFoldDB" id="T1D886"/>
<dbReference type="SUPFAM" id="SSF53850">
    <property type="entry name" value="Periplasmic binding protein-like II"/>
    <property type="match status" value="1"/>
</dbReference>
<evidence type="ECO:0000313" key="1">
    <source>
        <dbReference type="EMBL" id="EQD77609.1"/>
    </source>
</evidence>
<dbReference type="EMBL" id="AUZX01002118">
    <property type="protein sequence ID" value="EQD77609.1"/>
    <property type="molecule type" value="Genomic_DNA"/>
</dbReference>
<name>T1D886_9ZZZZ</name>
<comment type="caution">
    <text evidence="1">The sequence shown here is derived from an EMBL/GenBank/DDBJ whole genome shotgun (WGS) entry which is preliminary data.</text>
</comment>
<organism evidence="1">
    <name type="scientific">mine drainage metagenome</name>
    <dbReference type="NCBI Taxonomy" id="410659"/>
    <lineage>
        <taxon>unclassified sequences</taxon>
        <taxon>metagenomes</taxon>
        <taxon>ecological metagenomes</taxon>
    </lineage>
</organism>
<feature type="non-terminal residue" evidence="1">
    <location>
        <position position="1"/>
    </location>
</feature>